<keyword evidence="11" id="KW-0813">Transport</keyword>
<evidence type="ECO:0000256" key="4">
    <source>
        <dbReference type="ARBA" id="ARBA00022692"/>
    </source>
</evidence>
<comment type="caution">
    <text evidence="12">The sequence shown here is derived from an EMBL/GenBank/DDBJ whole genome shotgun (WGS) entry which is preliminary data.</text>
</comment>
<dbReference type="GO" id="GO:0140114">
    <property type="term" value="P:cellular detoxification of fluoride"/>
    <property type="evidence" value="ECO:0007669"/>
    <property type="project" value="UniProtKB-UniRule"/>
</dbReference>
<evidence type="ECO:0000313" key="13">
    <source>
        <dbReference type="Proteomes" id="UP000694480"/>
    </source>
</evidence>
<evidence type="ECO:0000256" key="5">
    <source>
        <dbReference type="ARBA" id="ARBA00022989"/>
    </source>
</evidence>
<name>A0A930YU54_9FLAO</name>
<evidence type="ECO:0000256" key="10">
    <source>
        <dbReference type="ARBA" id="ARBA00035585"/>
    </source>
</evidence>
<gene>
    <name evidence="11 12" type="primary">crcB</name>
    <name evidence="11" type="synonym">fluC</name>
    <name evidence="12" type="ORF">IC612_01205</name>
</gene>
<evidence type="ECO:0000256" key="8">
    <source>
        <dbReference type="ARBA" id="ARBA00023303"/>
    </source>
</evidence>
<dbReference type="AlphaFoldDB" id="A0A930YU54"/>
<dbReference type="GO" id="GO:0046872">
    <property type="term" value="F:metal ion binding"/>
    <property type="evidence" value="ECO:0007669"/>
    <property type="project" value="UniProtKB-KW"/>
</dbReference>
<feature type="transmembrane region" description="Helical" evidence="11">
    <location>
        <begin position="34"/>
        <end position="56"/>
    </location>
</feature>
<comment type="subcellular location">
    <subcellularLocation>
        <location evidence="1 11">Cell membrane</location>
        <topology evidence="1 11">Multi-pass membrane protein</topology>
    </subcellularLocation>
</comment>
<dbReference type="HAMAP" id="MF_00454">
    <property type="entry name" value="FluC"/>
    <property type="match status" value="1"/>
</dbReference>
<evidence type="ECO:0000256" key="7">
    <source>
        <dbReference type="ARBA" id="ARBA00023136"/>
    </source>
</evidence>
<feature type="binding site" evidence="11">
    <location>
        <position position="76"/>
    </location>
    <ligand>
        <name>Na(+)</name>
        <dbReference type="ChEBI" id="CHEBI:29101"/>
        <note>structural</note>
    </ligand>
</feature>
<dbReference type="PANTHER" id="PTHR28259">
    <property type="entry name" value="FLUORIDE EXPORT PROTEIN 1-RELATED"/>
    <property type="match status" value="1"/>
</dbReference>
<dbReference type="EMBL" id="JADKYY010000001">
    <property type="protein sequence ID" value="MBF5026415.1"/>
    <property type="molecule type" value="Genomic_DNA"/>
</dbReference>
<keyword evidence="5 11" id="KW-1133">Transmembrane helix</keyword>
<proteinExistence type="inferred from homology"/>
<comment type="similarity">
    <text evidence="9 11">Belongs to the fluoride channel Fluc/FEX (TC 1.A.43) family.</text>
</comment>
<organism evidence="12 13">
    <name type="scientific">Planobacterium oryzisoli</name>
    <dbReference type="NCBI Taxonomy" id="2771435"/>
    <lineage>
        <taxon>Bacteria</taxon>
        <taxon>Pseudomonadati</taxon>
        <taxon>Bacteroidota</taxon>
        <taxon>Flavobacteriia</taxon>
        <taxon>Flavobacteriales</taxon>
        <taxon>Weeksellaceae</taxon>
        <taxon>Chryseobacterium group</taxon>
        <taxon>Chryseobacterium</taxon>
    </lineage>
</organism>
<keyword evidence="11" id="KW-0479">Metal-binding</keyword>
<evidence type="ECO:0000256" key="6">
    <source>
        <dbReference type="ARBA" id="ARBA00023065"/>
    </source>
</evidence>
<keyword evidence="2 11" id="KW-1003">Cell membrane</keyword>
<feature type="transmembrane region" description="Helical" evidence="11">
    <location>
        <begin position="63"/>
        <end position="82"/>
    </location>
</feature>
<keyword evidence="8 11" id="KW-0407">Ion channel</keyword>
<dbReference type="PANTHER" id="PTHR28259:SF1">
    <property type="entry name" value="FLUORIDE EXPORT PROTEIN 1-RELATED"/>
    <property type="match status" value="1"/>
</dbReference>
<accession>A0A930YU54</accession>
<feature type="binding site" evidence="11">
    <location>
        <position position="73"/>
    </location>
    <ligand>
        <name>Na(+)</name>
        <dbReference type="ChEBI" id="CHEBI:29101"/>
        <note>structural</note>
    </ligand>
</feature>
<keyword evidence="11" id="KW-0915">Sodium</keyword>
<keyword evidence="6 11" id="KW-0406">Ion transport</keyword>
<evidence type="ECO:0000313" key="12">
    <source>
        <dbReference type="EMBL" id="MBF5026415.1"/>
    </source>
</evidence>
<protein>
    <recommendedName>
        <fullName evidence="11">Fluoride-specific ion channel FluC</fullName>
    </recommendedName>
</protein>
<dbReference type="RefSeq" id="WP_194738341.1">
    <property type="nucleotide sequence ID" value="NZ_JADKYY010000001.1"/>
</dbReference>
<dbReference type="GO" id="GO:0005886">
    <property type="term" value="C:plasma membrane"/>
    <property type="evidence" value="ECO:0007669"/>
    <property type="project" value="UniProtKB-SubCell"/>
</dbReference>
<sequence length="126" mass="14024">MRTLLLVFLGGGLGSSLRYVVSHLTMRSWNYGGFPMGTFLVNMLGCLLFGMLSSYLLKEQNDLRLLLLVGFCGGFTTFSTFSYESLQLWQNSQFSILILYLVLSILLGVAMVVAGSRIYEILSVDN</sequence>
<evidence type="ECO:0000256" key="11">
    <source>
        <dbReference type="HAMAP-Rule" id="MF_00454"/>
    </source>
</evidence>
<reference evidence="12" key="1">
    <citation type="submission" date="2020-11" db="EMBL/GenBank/DDBJ databases">
        <title>Genome seq and assembly of Planobacterium sp.</title>
        <authorList>
            <person name="Chhetri G."/>
        </authorList>
    </citation>
    <scope>NUCLEOTIDE SEQUENCE</scope>
    <source>
        <strain evidence="12">GCR5</strain>
    </source>
</reference>
<dbReference type="NCBIfam" id="TIGR00494">
    <property type="entry name" value="crcB"/>
    <property type="match status" value="1"/>
</dbReference>
<comment type="catalytic activity">
    <reaction evidence="10">
        <text>fluoride(in) = fluoride(out)</text>
        <dbReference type="Rhea" id="RHEA:76159"/>
        <dbReference type="ChEBI" id="CHEBI:17051"/>
    </reaction>
    <physiologicalReaction direction="left-to-right" evidence="10">
        <dbReference type="Rhea" id="RHEA:76160"/>
    </physiologicalReaction>
</comment>
<dbReference type="InterPro" id="IPR003691">
    <property type="entry name" value="FluC"/>
</dbReference>
<comment type="activity regulation">
    <text evidence="11">Na(+) is not transported, but it plays an essential structural role and its presence is essential for fluoride channel function.</text>
</comment>
<dbReference type="GO" id="GO:0062054">
    <property type="term" value="F:fluoride channel activity"/>
    <property type="evidence" value="ECO:0007669"/>
    <property type="project" value="UniProtKB-UniRule"/>
</dbReference>
<dbReference type="Pfam" id="PF02537">
    <property type="entry name" value="CRCB"/>
    <property type="match status" value="1"/>
</dbReference>
<evidence type="ECO:0000256" key="9">
    <source>
        <dbReference type="ARBA" id="ARBA00035120"/>
    </source>
</evidence>
<keyword evidence="13" id="KW-1185">Reference proteome</keyword>
<evidence type="ECO:0000256" key="1">
    <source>
        <dbReference type="ARBA" id="ARBA00004651"/>
    </source>
</evidence>
<keyword evidence="4 11" id="KW-0812">Transmembrane</keyword>
<feature type="transmembrane region" description="Helical" evidence="11">
    <location>
        <begin position="94"/>
        <end position="114"/>
    </location>
</feature>
<evidence type="ECO:0000256" key="2">
    <source>
        <dbReference type="ARBA" id="ARBA00022475"/>
    </source>
</evidence>
<keyword evidence="3" id="KW-0997">Cell inner membrane</keyword>
<dbReference type="Proteomes" id="UP000694480">
    <property type="component" value="Unassembled WGS sequence"/>
</dbReference>
<comment type="function">
    <text evidence="11">Fluoride-specific ion channel. Important for reducing fluoride concentration in the cell, thus reducing its toxicity.</text>
</comment>
<keyword evidence="7 11" id="KW-0472">Membrane</keyword>
<evidence type="ECO:0000256" key="3">
    <source>
        <dbReference type="ARBA" id="ARBA00022519"/>
    </source>
</evidence>